<protein>
    <submittedName>
        <fullName evidence="5">DNA-binding LacI/PurR family transcriptional regulator</fullName>
    </submittedName>
</protein>
<dbReference type="Proteomes" id="UP000245959">
    <property type="component" value="Unassembled WGS sequence"/>
</dbReference>
<evidence type="ECO:0000313" key="6">
    <source>
        <dbReference type="Proteomes" id="UP000245959"/>
    </source>
</evidence>
<keyword evidence="1" id="KW-0805">Transcription regulation</keyword>
<keyword evidence="2 5" id="KW-0238">DNA-binding</keyword>
<dbReference type="InterPro" id="IPR036388">
    <property type="entry name" value="WH-like_DNA-bd_sf"/>
</dbReference>
<dbReference type="InterPro" id="IPR046335">
    <property type="entry name" value="LacI/GalR-like_sensor"/>
</dbReference>
<accession>A0A2U1B275</accession>
<dbReference type="SUPFAM" id="SSF46785">
    <property type="entry name" value="Winged helix' DNA-binding domain"/>
    <property type="match status" value="1"/>
</dbReference>
<dbReference type="CDD" id="cd06267">
    <property type="entry name" value="PBP1_LacI_sugar_binding-like"/>
    <property type="match status" value="1"/>
</dbReference>
<dbReference type="PANTHER" id="PTHR30146:SF109">
    <property type="entry name" value="HTH-TYPE TRANSCRIPTIONAL REGULATOR GALS"/>
    <property type="match status" value="1"/>
</dbReference>
<comment type="caution">
    <text evidence="5">The sequence shown here is derived from an EMBL/GenBank/DDBJ whole genome shotgun (WGS) entry which is preliminary data.</text>
</comment>
<feature type="domain" description="Transcriptional regulator LacI/GalR-like sensor" evidence="4">
    <location>
        <begin position="190"/>
        <end position="326"/>
    </location>
</feature>
<dbReference type="GO" id="GO:0000976">
    <property type="term" value="F:transcription cis-regulatory region binding"/>
    <property type="evidence" value="ECO:0007669"/>
    <property type="project" value="TreeGrafter"/>
</dbReference>
<dbReference type="AlphaFoldDB" id="A0A2U1B275"/>
<evidence type="ECO:0000256" key="1">
    <source>
        <dbReference type="ARBA" id="ARBA00023015"/>
    </source>
</evidence>
<dbReference type="OrthoDB" id="5450856at2"/>
<dbReference type="Gene3D" id="3.40.50.2300">
    <property type="match status" value="2"/>
</dbReference>
<evidence type="ECO:0000256" key="3">
    <source>
        <dbReference type="ARBA" id="ARBA00023163"/>
    </source>
</evidence>
<dbReference type="InterPro" id="IPR036390">
    <property type="entry name" value="WH_DNA-bd_sf"/>
</dbReference>
<reference evidence="5 6" key="1">
    <citation type="submission" date="2018-04" db="EMBL/GenBank/DDBJ databases">
        <title>Genomic Encyclopedia of Type Strains, Phase IV (KMG-IV): sequencing the most valuable type-strain genomes for metagenomic binning, comparative biology and taxonomic classification.</title>
        <authorList>
            <person name="Goeker M."/>
        </authorList>
    </citation>
    <scope>NUCLEOTIDE SEQUENCE [LARGE SCALE GENOMIC DNA]</scope>
    <source>
        <strain evidence="5 6">DSM 14823</strain>
    </source>
</reference>
<name>A0A2U1B275_9BACT</name>
<dbReference type="PANTHER" id="PTHR30146">
    <property type="entry name" value="LACI-RELATED TRANSCRIPTIONAL REPRESSOR"/>
    <property type="match status" value="1"/>
</dbReference>
<evidence type="ECO:0000259" key="4">
    <source>
        <dbReference type="Pfam" id="PF13377"/>
    </source>
</evidence>
<dbReference type="InterPro" id="IPR028082">
    <property type="entry name" value="Peripla_BP_I"/>
</dbReference>
<sequence>MAKKRDHLVKEMRELACCRQPGSRFFTIRELMKRFSVSQLLVYKALDQLKADGLLVTHDGNELYVTEESALRQHLRLPSILVAIPHWKSWVTDQVIRLVAEPKPLCPGYRTELIEYDPLKAVPDVLPIEREKAVGAVLFASGAPLTPEDIARMTEFSRQFTFTVIGQHLEDFGIPSVGVDDAFAANLAMNHLIRGGHRKIGILYCEPHSRVMELRCRSAVDYARLHEVEVDLIDCGIRAGEPANAKTYDRMRGVIRRGFDFTALLGLSGEPLLSAVEALEQAGIDIPGKLSVAAIAAEQLTARHDPPIDTVGVLMERQLRTALQMVTPNAVPVLSGVIRPELFRFGSVQNLNSKQGETK</sequence>
<evidence type="ECO:0000313" key="5">
    <source>
        <dbReference type="EMBL" id="PVY42758.1"/>
    </source>
</evidence>
<dbReference type="EMBL" id="QEKH01000010">
    <property type="protein sequence ID" value="PVY42758.1"/>
    <property type="molecule type" value="Genomic_DNA"/>
</dbReference>
<proteinExistence type="predicted"/>
<gene>
    <name evidence="5" type="ORF">C8D82_11067</name>
</gene>
<dbReference type="Gene3D" id="1.10.10.10">
    <property type="entry name" value="Winged helix-like DNA-binding domain superfamily/Winged helix DNA-binding domain"/>
    <property type="match status" value="1"/>
</dbReference>
<dbReference type="GeneID" id="78294982"/>
<organism evidence="5 6">
    <name type="scientific">Victivallis vadensis</name>
    <dbReference type="NCBI Taxonomy" id="172901"/>
    <lineage>
        <taxon>Bacteria</taxon>
        <taxon>Pseudomonadati</taxon>
        <taxon>Lentisphaerota</taxon>
        <taxon>Lentisphaeria</taxon>
        <taxon>Victivallales</taxon>
        <taxon>Victivallaceae</taxon>
        <taxon>Victivallis</taxon>
    </lineage>
</organism>
<dbReference type="GO" id="GO:0003700">
    <property type="term" value="F:DNA-binding transcription factor activity"/>
    <property type="evidence" value="ECO:0007669"/>
    <property type="project" value="TreeGrafter"/>
</dbReference>
<dbReference type="Pfam" id="PF13377">
    <property type="entry name" value="Peripla_BP_3"/>
    <property type="match status" value="1"/>
</dbReference>
<dbReference type="SUPFAM" id="SSF53822">
    <property type="entry name" value="Periplasmic binding protein-like I"/>
    <property type="match status" value="1"/>
</dbReference>
<keyword evidence="6" id="KW-1185">Reference proteome</keyword>
<keyword evidence="3" id="KW-0804">Transcription</keyword>
<evidence type="ECO:0000256" key="2">
    <source>
        <dbReference type="ARBA" id="ARBA00023125"/>
    </source>
</evidence>
<dbReference type="RefSeq" id="WP_116883670.1">
    <property type="nucleotide sequence ID" value="NZ_CABMMC010000018.1"/>
</dbReference>